<reference evidence="2 3" key="1">
    <citation type="submission" date="2013-11" db="EMBL/GenBank/DDBJ databases">
        <title>Draft genome of the bovine lungworm Dictyocaulus viviparus.</title>
        <authorList>
            <person name="Mitreva M."/>
        </authorList>
    </citation>
    <scope>NUCLEOTIDE SEQUENCE [LARGE SCALE GENOMIC DNA]</scope>
    <source>
        <strain evidence="2 3">HannoverDv2000</strain>
    </source>
</reference>
<keyword evidence="3" id="KW-1185">Reference proteome</keyword>
<keyword evidence="1" id="KW-1133">Transmembrane helix</keyword>
<name>A0A0D8X7L6_DICVI</name>
<dbReference type="Proteomes" id="UP000053766">
    <property type="component" value="Unassembled WGS sequence"/>
</dbReference>
<protein>
    <recommendedName>
        <fullName evidence="4">CX domain-containing protein</fullName>
    </recommendedName>
</protein>
<feature type="transmembrane region" description="Helical" evidence="1">
    <location>
        <begin position="98"/>
        <end position="123"/>
    </location>
</feature>
<gene>
    <name evidence="2" type="ORF">DICVIV_13497</name>
</gene>
<dbReference type="OrthoDB" id="5771022at2759"/>
<evidence type="ECO:0000256" key="1">
    <source>
        <dbReference type="SAM" id="Phobius"/>
    </source>
</evidence>
<dbReference type="EMBL" id="KN717131">
    <property type="protein sequence ID" value="KJH40545.1"/>
    <property type="molecule type" value="Genomic_DNA"/>
</dbReference>
<evidence type="ECO:0000313" key="2">
    <source>
        <dbReference type="EMBL" id="KJH40545.1"/>
    </source>
</evidence>
<keyword evidence="1" id="KW-0812">Transmembrane</keyword>
<proteinExistence type="predicted"/>
<keyword evidence="1" id="KW-0472">Membrane</keyword>
<organism evidence="2 3">
    <name type="scientific">Dictyocaulus viviparus</name>
    <name type="common">Bovine lungworm</name>
    <dbReference type="NCBI Taxonomy" id="29172"/>
    <lineage>
        <taxon>Eukaryota</taxon>
        <taxon>Metazoa</taxon>
        <taxon>Ecdysozoa</taxon>
        <taxon>Nematoda</taxon>
        <taxon>Chromadorea</taxon>
        <taxon>Rhabditida</taxon>
        <taxon>Rhabditina</taxon>
        <taxon>Rhabditomorpha</taxon>
        <taxon>Strongyloidea</taxon>
        <taxon>Metastrongylidae</taxon>
        <taxon>Dictyocaulus</taxon>
    </lineage>
</organism>
<accession>A0A0D8X7L6</accession>
<evidence type="ECO:0000313" key="3">
    <source>
        <dbReference type="Proteomes" id="UP000053766"/>
    </source>
</evidence>
<dbReference type="AlphaFoldDB" id="A0A0D8X7L6"/>
<sequence length="152" mass="17262">MTANRSRSWSRWSALDDVSMKSPHHDNTAIRNIVSPLASSVVQTVLLDKKINAIDPSFYDCLYNTSLGETIIERCYKDIGCCSTTCCSSDEWKWKYAWAITLTGLFCVLVIIALVIQMILWLVNRKKDKNQKRLLKSSRSSRTNSNMSFSGV</sequence>
<reference evidence="3" key="2">
    <citation type="journal article" date="2016" name="Sci. Rep.">
        <title>Dictyocaulus viviparus genome, variome and transcriptome elucidate lungworm biology and support future intervention.</title>
        <authorList>
            <person name="McNulty S.N."/>
            <person name="Strube C."/>
            <person name="Rosa B.A."/>
            <person name="Martin J.C."/>
            <person name="Tyagi R."/>
            <person name="Choi Y.J."/>
            <person name="Wang Q."/>
            <person name="Hallsworth Pepin K."/>
            <person name="Zhang X."/>
            <person name="Ozersky P."/>
            <person name="Wilson R.K."/>
            <person name="Sternberg P.W."/>
            <person name="Gasser R.B."/>
            <person name="Mitreva M."/>
        </authorList>
    </citation>
    <scope>NUCLEOTIDE SEQUENCE [LARGE SCALE GENOMIC DNA]</scope>
    <source>
        <strain evidence="3">HannoverDv2000</strain>
    </source>
</reference>
<evidence type="ECO:0008006" key="4">
    <source>
        <dbReference type="Google" id="ProtNLM"/>
    </source>
</evidence>